<dbReference type="PANTHER" id="PTHR47506:SF3">
    <property type="entry name" value="HTH-TYPE TRANSCRIPTIONAL REGULATOR LMRA"/>
    <property type="match status" value="1"/>
</dbReference>
<keyword evidence="1" id="KW-0805">Transcription regulation</keyword>
<dbReference type="SUPFAM" id="SSF46689">
    <property type="entry name" value="Homeodomain-like"/>
    <property type="match status" value="1"/>
</dbReference>
<dbReference type="InterPro" id="IPR001647">
    <property type="entry name" value="HTH_TetR"/>
</dbReference>
<protein>
    <submittedName>
        <fullName evidence="5">Transcriptional regulator, AcrR family</fullName>
    </submittedName>
</protein>
<dbReference type="PRINTS" id="PR00455">
    <property type="entry name" value="HTHTETR"/>
</dbReference>
<gene>
    <name evidence="5" type="ORF">MNBD_ACTINO02-1033</name>
</gene>
<dbReference type="GO" id="GO:0003677">
    <property type="term" value="F:DNA binding"/>
    <property type="evidence" value="ECO:0007669"/>
    <property type="project" value="UniProtKB-KW"/>
</dbReference>
<evidence type="ECO:0000259" key="4">
    <source>
        <dbReference type="PROSITE" id="PS50977"/>
    </source>
</evidence>
<dbReference type="Pfam" id="PF00440">
    <property type="entry name" value="TetR_N"/>
    <property type="match status" value="1"/>
</dbReference>
<dbReference type="PANTHER" id="PTHR47506">
    <property type="entry name" value="TRANSCRIPTIONAL REGULATORY PROTEIN"/>
    <property type="match status" value="1"/>
</dbReference>
<dbReference type="EMBL" id="UOEK01000233">
    <property type="protein sequence ID" value="VAW02429.1"/>
    <property type="molecule type" value="Genomic_DNA"/>
</dbReference>
<name>A0A3B0SPC2_9ZZZZ</name>
<dbReference type="InterPro" id="IPR036271">
    <property type="entry name" value="Tet_transcr_reg_TetR-rel_C_sf"/>
</dbReference>
<keyword evidence="2" id="KW-0238">DNA-binding</keyword>
<organism evidence="5">
    <name type="scientific">hydrothermal vent metagenome</name>
    <dbReference type="NCBI Taxonomy" id="652676"/>
    <lineage>
        <taxon>unclassified sequences</taxon>
        <taxon>metagenomes</taxon>
        <taxon>ecological metagenomes</taxon>
    </lineage>
</organism>
<feature type="domain" description="HTH tetR-type" evidence="4">
    <location>
        <begin position="7"/>
        <end position="67"/>
    </location>
</feature>
<evidence type="ECO:0000313" key="5">
    <source>
        <dbReference type="EMBL" id="VAW02429.1"/>
    </source>
</evidence>
<dbReference type="SUPFAM" id="SSF48498">
    <property type="entry name" value="Tetracyclin repressor-like, C-terminal domain"/>
    <property type="match status" value="1"/>
</dbReference>
<accession>A0A3B0SPC2</accession>
<dbReference type="InterPro" id="IPR009057">
    <property type="entry name" value="Homeodomain-like_sf"/>
</dbReference>
<keyword evidence="3" id="KW-0804">Transcription</keyword>
<dbReference type="Pfam" id="PF21993">
    <property type="entry name" value="TetR_C_13_2"/>
    <property type="match status" value="1"/>
</dbReference>
<evidence type="ECO:0000256" key="3">
    <source>
        <dbReference type="ARBA" id="ARBA00023163"/>
    </source>
</evidence>
<reference evidence="5" key="1">
    <citation type="submission" date="2018-06" db="EMBL/GenBank/DDBJ databases">
        <authorList>
            <person name="Zhirakovskaya E."/>
        </authorList>
    </citation>
    <scope>NUCLEOTIDE SEQUENCE</scope>
</reference>
<dbReference type="InterPro" id="IPR054156">
    <property type="entry name" value="YxaF_TetR_C"/>
</dbReference>
<sequence>MGYAKSAETRHRLLRNTARLLRTQGFAATGVTDILSASGVPRGSLYHHFPNGKEQLAAGAVTQSGQTIVHALREMIRTAGSVADGVRTFCDYYIKELETSGYARGCPLATVALETSATTNPMQQHTATAFDAIVSVVADQLSHENVEGPAEFATFIVAAIEGALVLAKATRSTDAISLVRDRLCREIISAHLPKARTSS</sequence>
<dbReference type="PROSITE" id="PS50977">
    <property type="entry name" value="HTH_TETR_2"/>
    <property type="match status" value="1"/>
</dbReference>
<evidence type="ECO:0000256" key="2">
    <source>
        <dbReference type="ARBA" id="ARBA00023125"/>
    </source>
</evidence>
<evidence type="ECO:0000256" key="1">
    <source>
        <dbReference type="ARBA" id="ARBA00023015"/>
    </source>
</evidence>
<dbReference type="Gene3D" id="1.10.357.10">
    <property type="entry name" value="Tetracycline Repressor, domain 2"/>
    <property type="match status" value="1"/>
</dbReference>
<proteinExistence type="predicted"/>
<dbReference type="AlphaFoldDB" id="A0A3B0SPC2"/>